<evidence type="ECO:0000313" key="1">
    <source>
        <dbReference type="EMBL" id="EEI87064.1"/>
    </source>
</evidence>
<comment type="caution">
    <text evidence="1">The sequence shown here is derived from an EMBL/GenBank/DDBJ whole genome shotgun (WGS) entry which is preliminary data.</text>
</comment>
<organism evidence="1 2">
    <name type="scientific">Anaerococcus lactolyticus ATCC 51172</name>
    <dbReference type="NCBI Taxonomy" id="525254"/>
    <lineage>
        <taxon>Bacteria</taxon>
        <taxon>Bacillati</taxon>
        <taxon>Bacillota</taxon>
        <taxon>Tissierellia</taxon>
        <taxon>Tissierellales</taxon>
        <taxon>Peptoniphilaceae</taxon>
        <taxon>Anaerococcus</taxon>
    </lineage>
</organism>
<sequence>MKYTLYNKNIPVVDLDIDEHSLYVKNIGEIYNQEYKPFGIKEINKNEIYSWLSNRKIPASRDNIEELLDSIDIATTNLLIFKAFALSLSDQYWLKPENQNIKWEDINFFDNDFSDDLGKFIFGNANEISSLKTPDNTSDGDLKKSWKIIDGKRFLIKAGRPPYNQEPFNEILASEICKRLKFDYVEYKAYKLNNKIYCGSENFIDKNTELVSAWDIYKDSQKPNHINKYQWYISLCKDLGIDVKKSIDDMIVLDYIVANEDRHFRNFGLIRNINDLKFIKPAPIFDTGYSMYCQQGDNMIGKVDKSKPFRDKHENQIKLVNLKNYDLSSLNDIGDYAYDLYSLNAHMEEISTKRANILAHTISNRVKKLEKIQELEVLQQKNKGRSR</sequence>
<dbReference type="eggNOG" id="COG3550">
    <property type="taxonomic scope" value="Bacteria"/>
</dbReference>
<dbReference type="AlphaFoldDB" id="C2BD77"/>
<evidence type="ECO:0000313" key="2">
    <source>
        <dbReference type="Proteomes" id="UP000005984"/>
    </source>
</evidence>
<gene>
    <name evidence="1" type="ORF">HMPREF0072_0297</name>
</gene>
<name>C2BD77_9FIRM</name>
<dbReference type="HOGENOM" id="CLU_042516_1_0_9"/>
<proteinExistence type="predicted"/>
<dbReference type="RefSeq" id="WP_004827405.1">
    <property type="nucleotide sequence ID" value="NZ_GG666045.1"/>
</dbReference>
<evidence type="ECO:0008006" key="3">
    <source>
        <dbReference type="Google" id="ProtNLM"/>
    </source>
</evidence>
<dbReference type="Gene3D" id="1.10.1070.20">
    <property type="match status" value="1"/>
</dbReference>
<accession>C2BD77</accession>
<dbReference type="EMBL" id="ABYO01000016">
    <property type="protein sequence ID" value="EEI87064.1"/>
    <property type="molecule type" value="Genomic_DNA"/>
</dbReference>
<protein>
    <recommendedName>
        <fullName evidence="3">HipA-like C-terminal domain-containing protein</fullName>
    </recommendedName>
</protein>
<keyword evidence="2" id="KW-1185">Reference proteome</keyword>
<dbReference type="Proteomes" id="UP000005984">
    <property type="component" value="Unassembled WGS sequence"/>
</dbReference>
<reference evidence="1 2" key="1">
    <citation type="submission" date="2008-10" db="EMBL/GenBank/DDBJ databases">
        <authorList>
            <person name="Qin X."/>
            <person name="Bachman B."/>
            <person name="Battles P."/>
            <person name="Bell A."/>
            <person name="Bess C."/>
            <person name="Bickham C."/>
            <person name="Chaboub L."/>
            <person name="Chen D."/>
            <person name="Coyle M."/>
            <person name="Deiros D.R."/>
            <person name="Dinh H."/>
            <person name="Forbes L."/>
            <person name="Fowler G."/>
            <person name="Francisco L."/>
            <person name="Fu Q."/>
            <person name="Gubbala S."/>
            <person name="Hale W."/>
            <person name="Han Y."/>
            <person name="Hemphill L."/>
            <person name="Highlander S.K."/>
            <person name="Hirani K."/>
            <person name="Hogues M."/>
            <person name="Jackson L."/>
            <person name="Jakkamsetti A."/>
            <person name="Javaid M."/>
            <person name="Jiang H."/>
            <person name="Korchina V."/>
            <person name="Kovar C."/>
            <person name="Lara F."/>
            <person name="Lee S."/>
            <person name="Mata R."/>
            <person name="Mathew T."/>
            <person name="Moen C."/>
            <person name="Morales K."/>
            <person name="Munidasa M."/>
            <person name="Nazareth L."/>
            <person name="Ngo R."/>
            <person name="Nguyen L."/>
            <person name="Okwuonu G."/>
            <person name="Ongeri F."/>
            <person name="Patil S."/>
            <person name="Petrosino J."/>
            <person name="Pham C."/>
            <person name="Pham P."/>
            <person name="Pu L.-L."/>
            <person name="Puazo M."/>
            <person name="Raj R."/>
            <person name="Reid J."/>
            <person name="Rouhana J."/>
            <person name="Saada N."/>
            <person name="Shang Y."/>
            <person name="Simmons D."/>
            <person name="Thornton R."/>
            <person name="Warren J."/>
            <person name="Weissenberger G."/>
            <person name="Zhang J."/>
            <person name="Zhang L."/>
            <person name="Zhou C."/>
            <person name="Zhu D."/>
            <person name="Muzny D."/>
            <person name="Worley K."/>
            <person name="Gibbs R."/>
        </authorList>
    </citation>
    <scope>NUCLEOTIDE SEQUENCE [LARGE SCALE GENOMIC DNA]</scope>
    <source>
        <strain evidence="1 2">ATCC 51172</strain>
    </source>
</reference>
<dbReference type="STRING" id="525254.HMPREF0072_0297"/>